<dbReference type="InterPro" id="IPR013087">
    <property type="entry name" value="Znf_C2H2_type"/>
</dbReference>
<evidence type="ECO:0000256" key="7">
    <source>
        <dbReference type="ARBA" id="ARBA00023015"/>
    </source>
</evidence>
<sequence length="412" mass="47636">MYDVHSSQNVKLLVCLTLIKKRRKDSSHDTFKLNMDEIKVEPDSDMKTLQVKEKAVADLAMQMSDSSFNEENNGAVIKQEPDSDGEMDPQLTHSKDQKPVPFSFIAVKNEIEHEDGSWDSNTVKGELKNVISTGDLEECLESEEKLSSQREESSTYGTLLTEANGNEQYYDIYNVRNCSDVHDSTHNEIKIIATGVMLGSLNSNKVRRKKRNKTGEKSYKCEECKRMFVRKEHLMRHFRTHTGEKPYKCDICNKFFSQNGTLKGHYRTHTGEKPYSCSICNRSFAENVNLKNHYRIHAEERLHKCDICSQAFSMRVSLKTHYRSHMGGKTHKCEICRKEFSKGDNLRKHYRTHTGEKPHKCDQCGKEFSVSANLKRHIRTHTGEKPYKCDVCNKEYSKSEHLKTHRRTHAAV</sequence>
<comment type="subcellular location">
    <subcellularLocation>
        <location evidence="1">Nucleus</location>
    </subcellularLocation>
</comment>
<feature type="domain" description="C2H2-type" evidence="12">
    <location>
        <begin position="275"/>
        <end position="302"/>
    </location>
</feature>
<dbReference type="InterPro" id="IPR036236">
    <property type="entry name" value="Znf_C2H2_sf"/>
</dbReference>
<dbReference type="FunFam" id="3.30.160.60:FF:000290">
    <property type="entry name" value="Zinc finger protein 697 isoform X1"/>
    <property type="match status" value="1"/>
</dbReference>
<reference evidence="13 14" key="1">
    <citation type="journal article" date="2014" name="Nat. Commun.">
        <title>Molecular traces of alternative social organization in a termite genome.</title>
        <authorList>
            <person name="Terrapon N."/>
            <person name="Li C."/>
            <person name="Robertson H.M."/>
            <person name="Ji L."/>
            <person name="Meng X."/>
            <person name="Booth W."/>
            <person name="Chen Z."/>
            <person name="Childers C.P."/>
            <person name="Glastad K.M."/>
            <person name="Gokhale K."/>
            <person name="Gowin J."/>
            <person name="Gronenberg W."/>
            <person name="Hermansen R.A."/>
            <person name="Hu H."/>
            <person name="Hunt B.G."/>
            <person name="Huylmans A.K."/>
            <person name="Khalil S.M."/>
            <person name="Mitchell R.D."/>
            <person name="Munoz-Torres M.C."/>
            <person name="Mustard J.A."/>
            <person name="Pan H."/>
            <person name="Reese J.T."/>
            <person name="Scharf M.E."/>
            <person name="Sun F."/>
            <person name="Vogel H."/>
            <person name="Xiao J."/>
            <person name="Yang W."/>
            <person name="Yang Z."/>
            <person name="Yang Z."/>
            <person name="Zhou J."/>
            <person name="Zhu J."/>
            <person name="Brent C.S."/>
            <person name="Elsik C.G."/>
            <person name="Goodisman M.A."/>
            <person name="Liberles D.A."/>
            <person name="Roe R.M."/>
            <person name="Vargo E.L."/>
            <person name="Vilcinskas A."/>
            <person name="Wang J."/>
            <person name="Bornberg-Bauer E."/>
            <person name="Korb J."/>
            <person name="Zhang G."/>
            <person name="Liebig J."/>
        </authorList>
    </citation>
    <scope>NUCLEOTIDE SEQUENCE [LARGE SCALE GENOMIC DNA]</scope>
    <source>
        <tissue evidence="13">Whole organism</tissue>
    </source>
</reference>
<dbReference type="GO" id="GO:0008270">
    <property type="term" value="F:zinc ion binding"/>
    <property type="evidence" value="ECO:0007669"/>
    <property type="project" value="UniProtKB-KW"/>
</dbReference>
<evidence type="ECO:0000256" key="2">
    <source>
        <dbReference type="ARBA" id="ARBA00006991"/>
    </source>
</evidence>
<dbReference type="OrthoDB" id="6671661at2759"/>
<evidence type="ECO:0000256" key="11">
    <source>
        <dbReference type="PROSITE-ProRule" id="PRU00042"/>
    </source>
</evidence>
<evidence type="ECO:0000256" key="8">
    <source>
        <dbReference type="ARBA" id="ARBA00023125"/>
    </source>
</evidence>
<dbReference type="SMART" id="SM00355">
    <property type="entry name" value="ZnF_C2H2"/>
    <property type="match status" value="7"/>
</dbReference>
<dbReference type="eggNOG" id="KOG1721">
    <property type="taxonomic scope" value="Eukaryota"/>
</dbReference>
<evidence type="ECO:0000256" key="9">
    <source>
        <dbReference type="ARBA" id="ARBA00023163"/>
    </source>
</evidence>
<feature type="domain" description="C2H2-type" evidence="12">
    <location>
        <begin position="387"/>
        <end position="412"/>
    </location>
</feature>
<keyword evidence="7" id="KW-0805">Transcription regulation</keyword>
<feature type="domain" description="C2H2-type" evidence="12">
    <location>
        <begin position="359"/>
        <end position="386"/>
    </location>
</feature>
<dbReference type="InParanoid" id="A0A067RGB0"/>
<dbReference type="EMBL" id="KK852657">
    <property type="protein sequence ID" value="KDR19219.1"/>
    <property type="molecule type" value="Genomic_DNA"/>
</dbReference>
<dbReference type="PROSITE" id="PS00028">
    <property type="entry name" value="ZINC_FINGER_C2H2_1"/>
    <property type="match status" value="7"/>
</dbReference>
<keyword evidence="3" id="KW-0479">Metal-binding</keyword>
<evidence type="ECO:0000313" key="14">
    <source>
        <dbReference type="Proteomes" id="UP000027135"/>
    </source>
</evidence>
<evidence type="ECO:0000256" key="6">
    <source>
        <dbReference type="ARBA" id="ARBA00022833"/>
    </source>
</evidence>
<dbReference type="GO" id="GO:0005667">
    <property type="term" value="C:transcription regulator complex"/>
    <property type="evidence" value="ECO:0007669"/>
    <property type="project" value="TreeGrafter"/>
</dbReference>
<evidence type="ECO:0000256" key="10">
    <source>
        <dbReference type="ARBA" id="ARBA00023242"/>
    </source>
</evidence>
<name>A0A067RGB0_ZOONE</name>
<organism evidence="13 14">
    <name type="scientific">Zootermopsis nevadensis</name>
    <name type="common">Dampwood termite</name>
    <dbReference type="NCBI Taxonomy" id="136037"/>
    <lineage>
        <taxon>Eukaryota</taxon>
        <taxon>Metazoa</taxon>
        <taxon>Ecdysozoa</taxon>
        <taxon>Arthropoda</taxon>
        <taxon>Hexapoda</taxon>
        <taxon>Insecta</taxon>
        <taxon>Pterygota</taxon>
        <taxon>Neoptera</taxon>
        <taxon>Polyneoptera</taxon>
        <taxon>Dictyoptera</taxon>
        <taxon>Blattodea</taxon>
        <taxon>Blattoidea</taxon>
        <taxon>Termitoidae</taxon>
        <taxon>Termopsidae</taxon>
        <taxon>Zootermopsis</taxon>
    </lineage>
</organism>
<proteinExistence type="inferred from homology"/>
<keyword evidence="5 11" id="KW-0863">Zinc-finger</keyword>
<dbReference type="OMA" id="HDSTHNE"/>
<keyword evidence="10" id="KW-0539">Nucleus</keyword>
<evidence type="ECO:0000313" key="13">
    <source>
        <dbReference type="EMBL" id="KDR19219.1"/>
    </source>
</evidence>
<accession>A0A067RGB0</accession>
<feature type="domain" description="C2H2-type" evidence="12">
    <location>
        <begin position="303"/>
        <end position="330"/>
    </location>
</feature>
<keyword evidence="14" id="KW-1185">Reference proteome</keyword>
<evidence type="ECO:0000259" key="12">
    <source>
        <dbReference type="PROSITE" id="PS50157"/>
    </source>
</evidence>
<keyword evidence="8" id="KW-0238">DNA-binding</keyword>
<dbReference type="GO" id="GO:0000785">
    <property type="term" value="C:chromatin"/>
    <property type="evidence" value="ECO:0007669"/>
    <property type="project" value="TreeGrafter"/>
</dbReference>
<dbReference type="Pfam" id="PF13912">
    <property type="entry name" value="zf-C2H2_6"/>
    <property type="match status" value="2"/>
</dbReference>
<protein>
    <recommendedName>
        <fullName evidence="12">C2H2-type domain-containing protein</fullName>
    </recommendedName>
</protein>
<evidence type="ECO:0000256" key="1">
    <source>
        <dbReference type="ARBA" id="ARBA00004123"/>
    </source>
</evidence>
<dbReference type="FunFam" id="3.30.160.60:FF:000774">
    <property type="entry name" value="Zinc finger protein"/>
    <property type="match status" value="1"/>
</dbReference>
<dbReference type="FunFam" id="3.30.160.60:FF:000145">
    <property type="entry name" value="Zinc finger protein 574"/>
    <property type="match status" value="1"/>
</dbReference>
<dbReference type="Pfam" id="PF00096">
    <property type="entry name" value="zf-C2H2"/>
    <property type="match status" value="5"/>
</dbReference>
<dbReference type="SUPFAM" id="SSF57667">
    <property type="entry name" value="beta-beta-alpha zinc fingers"/>
    <property type="match status" value="4"/>
</dbReference>
<keyword evidence="6" id="KW-0862">Zinc</keyword>
<dbReference type="PANTHER" id="PTHR14003:SF23">
    <property type="entry name" value="ZINC FINGER PROTEIN 143"/>
    <property type="match status" value="1"/>
</dbReference>
<evidence type="ECO:0000256" key="5">
    <source>
        <dbReference type="ARBA" id="ARBA00022771"/>
    </source>
</evidence>
<gene>
    <name evidence="13" type="ORF">L798_06274</name>
</gene>
<feature type="domain" description="C2H2-type" evidence="12">
    <location>
        <begin position="219"/>
        <end position="246"/>
    </location>
</feature>
<evidence type="ECO:0000256" key="3">
    <source>
        <dbReference type="ARBA" id="ARBA00022723"/>
    </source>
</evidence>
<comment type="similarity">
    <text evidence="2">Belongs to the krueppel C2H2-type zinc-finger protein family.</text>
</comment>
<dbReference type="FunFam" id="3.30.160.60:FF:002343">
    <property type="entry name" value="Zinc finger protein 33A"/>
    <property type="match status" value="1"/>
</dbReference>
<dbReference type="GO" id="GO:0000978">
    <property type="term" value="F:RNA polymerase II cis-regulatory region sequence-specific DNA binding"/>
    <property type="evidence" value="ECO:0007669"/>
    <property type="project" value="TreeGrafter"/>
</dbReference>
<dbReference type="FunFam" id="3.30.160.60:FF:001506">
    <property type="entry name" value="Zinc finger protein"/>
    <property type="match status" value="1"/>
</dbReference>
<dbReference type="PANTHER" id="PTHR14003">
    <property type="entry name" value="TRANSCRIPTIONAL REPRESSOR PROTEIN YY"/>
    <property type="match status" value="1"/>
</dbReference>
<feature type="domain" description="C2H2-type" evidence="12">
    <location>
        <begin position="331"/>
        <end position="358"/>
    </location>
</feature>
<feature type="domain" description="C2H2-type" evidence="12">
    <location>
        <begin position="247"/>
        <end position="274"/>
    </location>
</feature>
<keyword evidence="9" id="KW-0804">Transcription</keyword>
<dbReference type="Proteomes" id="UP000027135">
    <property type="component" value="Unassembled WGS sequence"/>
</dbReference>
<evidence type="ECO:0000256" key="4">
    <source>
        <dbReference type="ARBA" id="ARBA00022737"/>
    </source>
</evidence>
<dbReference type="GO" id="GO:0000981">
    <property type="term" value="F:DNA-binding transcription factor activity, RNA polymerase II-specific"/>
    <property type="evidence" value="ECO:0007669"/>
    <property type="project" value="TreeGrafter"/>
</dbReference>
<keyword evidence="4" id="KW-0677">Repeat</keyword>
<dbReference type="GO" id="GO:0031519">
    <property type="term" value="C:PcG protein complex"/>
    <property type="evidence" value="ECO:0007669"/>
    <property type="project" value="TreeGrafter"/>
</dbReference>
<dbReference type="Gene3D" id="3.30.160.60">
    <property type="entry name" value="Classic Zinc Finger"/>
    <property type="match status" value="7"/>
</dbReference>
<dbReference type="FunFam" id="3.30.160.60:FF:000557">
    <property type="entry name" value="zinc finger and SCAN domain-containing protein 29"/>
    <property type="match status" value="1"/>
</dbReference>
<dbReference type="PROSITE" id="PS50157">
    <property type="entry name" value="ZINC_FINGER_C2H2_2"/>
    <property type="match status" value="7"/>
</dbReference>
<dbReference type="AlphaFoldDB" id="A0A067RGB0"/>